<dbReference type="EMBL" id="NBBJ01000001">
    <property type="protein sequence ID" value="OWK32570.1"/>
    <property type="molecule type" value="Genomic_DNA"/>
</dbReference>
<keyword evidence="9" id="KW-1185">Reference proteome</keyword>
<dbReference type="PANTHER" id="PTHR21716:SF16">
    <property type="entry name" value="BLL1467 PROTEIN"/>
    <property type="match status" value="1"/>
</dbReference>
<evidence type="ECO:0000256" key="6">
    <source>
        <dbReference type="SAM" id="MobiDB-lite"/>
    </source>
</evidence>
<protein>
    <submittedName>
        <fullName evidence="8">AI-2 transport protein TqsA</fullName>
    </submittedName>
</protein>
<evidence type="ECO:0000313" key="8">
    <source>
        <dbReference type="EMBL" id="OWK32570.1"/>
    </source>
</evidence>
<evidence type="ECO:0000256" key="7">
    <source>
        <dbReference type="SAM" id="Phobius"/>
    </source>
</evidence>
<feature type="transmembrane region" description="Helical" evidence="7">
    <location>
        <begin position="348"/>
        <end position="369"/>
    </location>
</feature>
<name>A0A245ZS83_9SPHN</name>
<feature type="transmembrane region" description="Helical" evidence="7">
    <location>
        <begin position="267"/>
        <end position="293"/>
    </location>
</feature>
<reference evidence="8 9" key="1">
    <citation type="submission" date="2017-03" db="EMBL/GenBank/DDBJ databases">
        <title>Genome sequence of Sphingomonas mucosissima DSM 17494.</title>
        <authorList>
            <person name="Poehlein A."/>
            <person name="Wuebbeler J.H."/>
            <person name="Steinbuechel A."/>
            <person name="Daniel R."/>
        </authorList>
    </citation>
    <scope>NUCLEOTIDE SEQUENCE [LARGE SCALE GENOMIC DNA]</scope>
    <source>
        <strain evidence="8 9">DSM 17494</strain>
    </source>
</reference>
<feature type="transmembrane region" description="Helical" evidence="7">
    <location>
        <begin position="239"/>
        <end position="261"/>
    </location>
</feature>
<feature type="transmembrane region" description="Helical" evidence="7">
    <location>
        <begin position="64"/>
        <end position="82"/>
    </location>
</feature>
<evidence type="ECO:0000256" key="3">
    <source>
        <dbReference type="ARBA" id="ARBA00022692"/>
    </source>
</evidence>
<keyword evidence="4 7" id="KW-1133">Transmembrane helix</keyword>
<feature type="transmembrane region" description="Helical" evidence="7">
    <location>
        <begin position="187"/>
        <end position="206"/>
    </location>
</feature>
<keyword evidence="3 7" id="KW-0812">Transmembrane</keyword>
<dbReference type="Pfam" id="PF01594">
    <property type="entry name" value="AI-2E_transport"/>
    <property type="match status" value="1"/>
</dbReference>
<feature type="transmembrane region" description="Helical" evidence="7">
    <location>
        <begin position="94"/>
        <end position="119"/>
    </location>
</feature>
<evidence type="ECO:0000256" key="5">
    <source>
        <dbReference type="ARBA" id="ARBA00023136"/>
    </source>
</evidence>
<comment type="subcellular location">
    <subcellularLocation>
        <location evidence="1">Membrane</location>
        <topology evidence="1">Multi-pass membrane protein</topology>
    </subcellularLocation>
</comment>
<feature type="transmembrane region" description="Helical" evidence="7">
    <location>
        <begin position="305"/>
        <end position="328"/>
    </location>
</feature>
<dbReference type="AlphaFoldDB" id="A0A245ZS83"/>
<comment type="caution">
    <text evidence="8">The sequence shown here is derived from an EMBL/GenBank/DDBJ whole genome shotgun (WGS) entry which is preliminary data.</text>
</comment>
<dbReference type="Proteomes" id="UP000197783">
    <property type="component" value="Unassembled WGS sequence"/>
</dbReference>
<sequence>MADAFAGSPISLQDGLAEQVPVVSPPEEPRVALRRDRLLAALTLTAGMGLIIGLPFALKAGAEFFMPTAVAIVVSIALIPLLEWLEARRLPPAIASLICVIVFLVAANVAVAAIVVPAIDFFRLLPTRIDRIQENLEPLLDLYSNLERYANRTLRRLAAAPVRQSPSAAVAPPSSILELAATSAPAAIIQILYAVLVTFFFLAAWTRTRTKMITNRESFGGAMATARVIQDVVDDVSSYLGTITAINIALGLVTAGALHLLGMPFPLMWGGIVALFNYIPYFGPVIAALLVALGGLMTFNDVATALAAPAIMYGLHLIEANVVTPLIVGHRLTISPVLILVSLSFWGWVWGTVGALLAVPLLIIIQTIINGAGKPDIAGFLFEHGTLTRQPTKRSRGFGKSEDEVVDSPAPVA</sequence>
<dbReference type="PANTHER" id="PTHR21716">
    <property type="entry name" value="TRANSMEMBRANE PROTEIN"/>
    <property type="match status" value="1"/>
</dbReference>
<dbReference type="GO" id="GO:0055085">
    <property type="term" value="P:transmembrane transport"/>
    <property type="evidence" value="ECO:0007669"/>
    <property type="project" value="TreeGrafter"/>
</dbReference>
<feature type="region of interest" description="Disordered" evidence="6">
    <location>
        <begin position="390"/>
        <end position="413"/>
    </location>
</feature>
<evidence type="ECO:0000313" key="9">
    <source>
        <dbReference type="Proteomes" id="UP000197783"/>
    </source>
</evidence>
<organism evidence="8 9">
    <name type="scientific">Sphingomonas mucosissima</name>
    <dbReference type="NCBI Taxonomy" id="370959"/>
    <lineage>
        <taxon>Bacteria</taxon>
        <taxon>Pseudomonadati</taxon>
        <taxon>Pseudomonadota</taxon>
        <taxon>Alphaproteobacteria</taxon>
        <taxon>Sphingomonadales</taxon>
        <taxon>Sphingomonadaceae</taxon>
        <taxon>Sphingomonas</taxon>
    </lineage>
</organism>
<proteinExistence type="inferred from homology"/>
<evidence type="ECO:0000256" key="4">
    <source>
        <dbReference type="ARBA" id="ARBA00022989"/>
    </source>
</evidence>
<keyword evidence="5 7" id="KW-0472">Membrane</keyword>
<accession>A0A245ZS83</accession>
<dbReference type="InterPro" id="IPR002549">
    <property type="entry name" value="AI-2E-like"/>
</dbReference>
<feature type="transmembrane region" description="Helical" evidence="7">
    <location>
        <begin position="38"/>
        <end position="58"/>
    </location>
</feature>
<evidence type="ECO:0000256" key="1">
    <source>
        <dbReference type="ARBA" id="ARBA00004141"/>
    </source>
</evidence>
<gene>
    <name evidence="8" type="primary">tqsA_2</name>
    <name evidence="8" type="ORF">SPMU_09030</name>
</gene>
<comment type="similarity">
    <text evidence="2">Belongs to the autoinducer-2 exporter (AI-2E) (TC 2.A.86) family.</text>
</comment>
<evidence type="ECO:0000256" key="2">
    <source>
        <dbReference type="ARBA" id="ARBA00009773"/>
    </source>
</evidence>
<dbReference type="GO" id="GO:0016020">
    <property type="term" value="C:membrane"/>
    <property type="evidence" value="ECO:0007669"/>
    <property type="project" value="UniProtKB-SubCell"/>
</dbReference>